<dbReference type="InterPro" id="IPR052099">
    <property type="entry name" value="Regulatory_TF_Diverse"/>
</dbReference>
<gene>
    <name evidence="4" type="ORF">GJ744_005890</name>
</gene>
<dbReference type="CDD" id="cd11395">
    <property type="entry name" value="bHLHzip_SREBP_like"/>
    <property type="match status" value="1"/>
</dbReference>
<dbReference type="Proteomes" id="UP000606974">
    <property type="component" value="Unassembled WGS sequence"/>
</dbReference>
<keyword evidence="5" id="KW-1185">Reference proteome</keyword>
<comment type="caution">
    <text evidence="4">The sequence shown here is derived from an EMBL/GenBank/DDBJ whole genome shotgun (WGS) entry which is preliminary data.</text>
</comment>
<evidence type="ECO:0000313" key="5">
    <source>
        <dbReference type="Proteomes" id="UP000606974"/>
    </source>
</evidence>
<dbReference type="Pfam" id="PF00010">
    <property type="entry name" value="HLH"/>
    <property type="match status" value="1"/>
</dbReference>
<dbReference type="AlphaFoldDB" id="A0A8H7E717"/>
<dbReference type="PANTHER" id="PTHR47336">
    <property type="entry name" value="TRANSCRIPTION FACTOR HMS1-RELATED"/>
    <property type="match status" value="1"/>
</dbReference>
<dbReference type="EMBL" id="JAACFV010000026">
    <property type="protein sequence ID" value="KAF7510790.1"/>
    <property type="molecule type" value="Genomic_DNA"/>
</dbReference>
<protein>
    <recommendedName>
        <fullName evidence="3">BHLH domain-containing protein</fullName>
    </recommendedName>
</protein>
<dbReference type="InterPro" id="IPR011598">
    <property type="entry name" value="bHLH_dom"/>
</dbReference>
<accession>A0A8H7E717</accession>
<proteinExistence type="predicted"/>
<feature type="region of interest" description="Disordered" evidence="2">
    <location>
        <begin position="177"/>
        <end position="211"/>
    </location>
</feature>
<feature type="region of interest" description="Disordered" evidence="2">
    <location>
        <begin position="366"/>
        <end position="399"/>
    </location>
</feature>
<evidence type="ECO:0000256" key="2">
    <source>
        <dbReference type="SAM" id="MobiDB-lite"/>
    </source>
</evidence>
<evidence type="ECO:0000259" key="3">
    <source>
        <dbReference type="PROSITE" id="PS50888"/>
    </source>
</evidence>
<dbReference type="InterPro" id="IPR036638">
    <property type="entry name" value="HLH_DNA-bd_sf"/>
</dbReference>
<reference evidence="4" key="1">
    <citation type="submission" date="2020-02" db="EMBL/GenBank/DDBJ databases">
        <authorList>
            <person name="Palmer J.M."/>
        </authorList>
    </citation>
    <scope>NUCLEOTIDE SEQUENCE</scope>
    <source>
        <strain evidence="4">EPUS1.4</strain>
        <tissue evidence="4">Thallus</tissue>
    </source>
</reference>
<sequence>MDTRHFWAPAAAWSRMDTALACEDTKPVGPDDAFQPYRRSNNATWLGMGASYSESPASCLPWYASPTESRTSDLSPVSGYFDWTPSSSNTSPVQYDESICQSSRSAPSAAHHSLHMARPEIQSPFLSHYPLDRRSSCQETPSSMAYRQVLPFTNNYPHQHEITPPEERNISTVPIDAASPSCKVGPSSVSTTDEIADNEHSANSRSGKRWKAAHRAVERRYRSNLNLKIIKLGQCIPAIRSQVADIDDLEHADDCRTTPKSKLQKGHVLSKAVDYIQSLQQLVSDLEADKRQLENTIESLHMVVGEDDQAPSEMNQFDLAPDMPRRISEPQMGLERRPKEETSRFLKNEEGTECLLPQARYPISPRHNGFSFVSENPSLTSTSKRPKVARSGISKLPSG</sequence>
<dbReference type="Gene3D" id="4.10.280.10">
    <property type="entry name" value="Helix-loop-helix DNA-binding domain"/>
    <property type="match status" value="1"/>
</dbReference>
<feature type="region of interest" description="Disordered" evidence="2">
    <location>
        <begin position="330"/>
        <end position="351"/>
    </location>
</feature>
<evidence type="ECO:0000313" key="4">
    <source>
        <dbReference type="EMBL" id="KAF7510790.1"/>
    </source>
</evidence>
<name>A0A8H7E717_9EURO</name>
<feature type="compositionally biased region" description="Basic and acidic residues" evidence="2">
    <location>
        <begin position="330"/>
        <end position="350"/>
    </location>
</feature>
<dbReference type="PANTHER" id="PTHR47336:SF3">
    <property type="entry name" value="SERINE-RICH PROTEIN TYE7"/>
    <property type="match status" value="1"/>
</dbReference>
<dbReference type="OrthoDB" id="2133190at2759"/>
<feature type="coiled-coil region" evidence="1">
    <location>
        <begin position="276"/>
        <end position="303"/>
    </location>
</feature>
<organism evidence="4 5">
    <name type="scientific">Endocarpon pusillum</name>
    <dbReference type="NCBI Taxonomy" id="364733"/>
    <lineage>
        <taxon>Eukaryota</taxon>
        <taxon>Fungi</taxon>
        <taxon>Dikarya</taxon>
        <taxon>Ascomycota</taxon>
        <taxon>Pezizomycotina</taxon>
        <taxon>Eurotiomycetes</taxon>
        <taxon>Chaetothyriomycetidae</taxon>
        <taxon>Verrucariales</taxon>
        <taxon>Verrucariaceae</taxon>
        <taxon>Endocarpon</taxon>
    </lineage>
</organism>
<feature type="compositionally biased region" description="Polar residues" evidence="2">
    <location>
        <begin position="371"/>
        <end position="383"/>
    </location>
</feature>
<dbReference type="SMART" id="SM00353">
    <property type="entry name" value="HLH"/>
    <property type="match status" value="1"/>
</dbReference>
<feature type="domain" description="BHLH" evidence="3">
    <location>
        <begin position="209"/>
        <end position="279"/>
    </location>
</feature>
<dbReference type="GO" id="GO:0046983">
    <property type="term" value="F:protein dimerization activity"/>
    <property type="evidence" value="ECO:0007669"/>
    <property type="project" value="InterPro"/>
</dbReference>
<dbReference type="SUPFAM" id="SSF47459">
    <property type="entry name" value="HLH, helix-loop-helix DNA-binding domain"/>
    <property type="match status" value="1"/>
</dbReference>
<keyword evidence="1" id="KW-0175">Coiled coil</keyword>
<dbReference type="PROSITE" id="PS50888">
    <property type="entry name" value="BHLH"/>
    <property type="match status" value="1"/>
</dbReference>
<evidence type="ECO:0000256" key="1">
    <source>
        <dbReference type="SAM" id="Coils"/>
    </source>
</evidence>